<keyword evidence="4" id="KW-1185">Reference proteome</keyword>
<dbReference type="Proteomes" id="UP000308730">
    <property type="component" value="Unassembled WGS sequence"/>
</dbReference>
<feature type="region of interest" description="Disordered" evidence="1">
    <location>
        <begin position="1"/>
        <end position="80"/>
    </location>
</feature>
<evidence type="ECO:0000313" key="3">
    <source>
        <dbReference type="EMBL" id="THH33947.1"/>
    </source>
</evidence>
<feature type="region of interest" description="Disordered" evidence="1">
    <location>
        <begin position="275"/>
        <end position="298"/>
    </location>
</feature>
<keyword evidence="2" id="KW-0472">Membrane</keyword>
<feature type="compositionally biased region" description="Basic and acidic residues" evidence="1">
    <location>
        <begin position="34"/>
        <end position="46"/>
    </location>
</feature>
<evidence type="ECO:0000256" key="2">
    <source>
        <dbReference type="SAM" id="Phobius"/>
    </source>
</evidence>
<keyword evidence="2" id="KW-0812">Transmembrane</keyword>
<accession>A0A4S4N6T8</accession>
<keyword evidence="2" id="KW-1133">Transmembrane helix</keyword>
<feature type="compositionally biased region" description="Low complexity" evidence="1">
    <location>
        <begin position="414"/>
        <end position="424"/>
    </location>
</feature>
<evidence type="ECO:0008006" key="5">
    <source>
        <dbReference type="Google" id="ProtNLM"/>
    </source>
</evidence>
<dbReference type="OrthoDB" id="2983908at2759"/>
<sequence length="608" mass="65339">MSRQPSKTKDKHRKSKQNKYHSTKVQQQSVDYNPDLRSKSDSSDKKPAKKKPKHGSTKPKQLASDVNVNAVPDPAPDTGITHTYTQTPVHTGVLPAVPSTTMGFSPLPPLASFATTGTALTIPYPSTSPTSTFYTPQTEPTSTASGDAAQLLPPHVSSSKPLPVVKIVCFAVGGVFILVAIMAAIWTYTRPRKRTHPIPSLPILQDDYVEQKEDVDEESLFGGKERTSARPGSNGILWNWTQYPHVSMSSKITTKNDMSAKRASTATVLGDKTGYPFDGHGTGAQHKPSPQPAPSQALQQQLQAALTKAANRVSAMSVSIYPSSPQTNAGYTDIGIAIDGPQPNHGSNLQRNDSKSRKRQSVATSAYFEDYPESSGKAYGSTLAVPKPTVGGGRMPVKGPYAPTASMRSSATLSRVPSASRRSVANPFESSQYVLPSQSPIIKSEARRERDTQALTSALGLGSPSSPPSPQTTIHPDDSITLAGDRRRSRNLGHARQRSSVMSPTMEASARLGNLMLTEFQSMTSLPSTRAMPQAGGTTSKPRAPLVKKKTDDKPPRVPSPPPLPSLAQMALSHTNPDAYADYRSPTYSIYGLYEADRKSRTHGDGNY</sequence>
<gene>
    <name evidence="3" type="ORF">EUX98_g206</name>
</gene>
<protein>
    <recommendedName>
        <fullName evidence="5">Transmembrane protein</fullName>
    </recommendedName>
</protein>
<feature type="region of interest" description="Disordered" evidence="1">
    <location>
        <begin position="400"/>
        <end position="424"/>
    </location>
</feature>
<feature type="region of interest" description="Disordered" evidence="1">
    <location>
        <begin position="335"/>
        <end position="365"/>
    </location>
</feature>
<dbReference type="AlphaFoldDB" id="A0A4S4N6T8"/>
<feature type="region of interest" description="Disordered" evidence="1">
    <location>
        <begin position="527"/>
        <end position="583"/>
    </location>
</feature>
<comment type="caution">
    <text evidence="3">The sequence shown here is derived from an EMBL/GenBank/DDBJ whole genome shotgun (WGS) entry which is preliminary data.</text>
</comment>
<feature type="compositionally biased region" description="Basic residues" evidence="1">
    <location>
        <begin position="9"/>
        <end position="22"/>
    </location>
</feature>
<dbReference type="EMBL" id="SGPM01000002">
    <property type="protein sequence ID" value="THH33947.1"/>
    <property type="molecule type" value="Genomic_DNA"/>
</dbReference>
<feature type="compositionally biased region" description="Basic residues" evidence="1">
    <location>
        <begin position="487"/>
        <end position="497"/>
    </location>
</feature>
<name>A0A4S4N6T8_9APHY</name>
<reference evidence="3 4" key="1">
    <citation type="submission" date="2019-02" db="EMBL/GenBank/DDBJ databases">
        <title>Genome sequencing of the rare red list fungi Antrodiella citrinella (Flaviporus citrinellus).</title>
        <authorList>
            <person name="Buettner E."/>
            <person name="Kellner H."/>
        </authorList>
    </citation>
    <scope>NUCLEOTIDE SEQUENCE [LARGE SCALE GENOMIC DNA]</scope>
    <source>
        <strain evidence="3 4">DSM 108506</strain>
    </source>
</reference>
<organism evidence="3 4">
    <name type="scientific">Antrodiella citrinella</name>
    <dbReference type="NCBI Taxonomy" id="2447956"/>
    <lineage>
        <taxon>Eukaryota</taxon>
        <taxon>Fungi</taxon>
        <taxon>Dikarya</taxon>
        <taxon>Basidiomycota</taxon>
        <taxon>Agaricomycotina</taxon>
        <taxon>Agaricomycetes</taxon>
        <taxon>Polyporales</taxon>
        <taxon>Steccherinaceae</taxon>
        <taxon>Antrodiella</taxon>
    </lineage>
</organism>
<evidence type="ECO:0000313" key="4">
    <source>
        <dbReference type="Proteomes" id="UP000308730"/>
    </source>
</evidence>
<feature type="transmembrane region" description="Helical" evidence="2">
    <location>
        <begin position="167"/>
        <end position="188"/>
    </location>
</feature>
<feature type="region of interest" description="Disordered" evidence="1">
    <location>
        <begin position="458"/>
        <end position="505"/>
    </location>
</feature>
<feature type="compositionally biased region" description="Basic residues" evidence="1">
    <location>
        <begin position="47"/>
        <end position="57"/>
    </location>
</feature>
<proteinExistence type="predicted"/>
<feature type="compositionally biased region" description="Low complexity" evidence="1">
    <location>
        <begin position="284"/>
        <end position="298"/>
    </location>
</feature>
<evidence type="ECO:0000256" key="1">
    <source>
        <dbReference type="SAM" id="MobiDB-lite"/>
    </source>
</evidence>